<sequence length="220" mass="25748">MLTERGWPQPLSLIIHTLDDVNHHLSRGRYFWLDLVRDGIVLFEVPGFPFEKPGILSREEMREEACTYFRREFKKVGRSLRTAELQRGEGAKQKDAAAKSEWSNEAAFNLHQAMERAYYCILLVLTLYSPKSHNLNFLSKRAEQQDERLIGVWKTDTKFGRRCYELLRAAYVKSRYSDHYKISDDELDWITDRVMELQELTRTICEERIAKLGGPDTAAL</sequence>
<feature type="domain" description="HEPN" evidence="1">
    <location>
        <begin position="84"/>
        <end position="204"/>
    </location>
</feature>
<organism evidence="2 3">
    <name type="scientific">Novosphingobium resinovorum</name>
    <dbReference type="NCBI Taxonomy" id="158500"/>
    <lineage>
        <taxon>Bacteria</taxon>
        <taxon>Pseudomonadati</taxon>
        <taxon>Pseudomonadota</taxon>
        <taxon>Alphaproteobacteria</taxon>
        <taxon>Sphingomonadales</taxon>
        <taxon>Sphingomonadaceae</taxon>
        <taxon>Novosphingobium</taxon>
    </lineage>
</organism>
<dbReference type="PATRIC" id="fig|158500.4.peg.3187"/>
<accession>A0A031JWF8</accession>
<name>A0A031JWF8_9SPHN</name>
<evidence type="ECO:0000313" key="3">
    <source>
        <dbReference type="Proteomes" id="UP000024329"/>
    </source>
</evidence>
<evidence type="ECO:0000313" key="2">
    <source>
        <dbReference type="EMBL" id="EZP80702.1"/>
    </source>
</evidence>
<reference evidence="2 3" key="1">
    <citation type="submission" date="2014-03" db="EMBL/GenBank/DDBJ databases">
        <title>Whole genome sequence of Novosphingobium resinovorum KF1.</title>
        <authorList>
            <person name="Gan H.M."/>
            <person name="Gan H.Y."/>
            <person name="Chew T.H."/>
            <person name="Savka M.A."/>
        </authorList>
    </citation>
    <scope>NUCLEOTIDE SEQUENCE [LARGE SCALE GENOMIC DNA]</scope>
    <source>
        <strain evidence="2 3">KF1</strain>
    </source>
</reference>
<dbReference type="Pfam" id="PF05168">
    <property type="entry name" value="HEPN"/>
    <property type="match status" value="1"/>
</dbReference>
<dbReference type="Proteomes" id="UP000024329">
    <property type="component" value="Unassembled WGS sequence"/>
</dbReference>
<dbReference type="EMBL" id="JFYZ01000015">
    <property type="protein sequence ID" value="EZP80702.1"/>
    <property type="molecule type" value="Genomic_DNA"/>
</dbReference>
<comment type="caution">
    <text evidence="2">The sequence shown here is derived from an EMBL/GenBank/DDBJ whole genome shotgun (WGS) entry which is preliminary data.</text>
</comment>
<dbReference type="SUPFAM" id="SSF81593">
    <property type="entry name" value="Nucleotidyltransferase substrate binding subunit/domain"/>
    <property type="match status" value="1"/>
</dbReference>
<dbReference type="AlphaFoldDB" id="A0A031JWF8"/>
<dbReference type="InterPro" id="IPR007842">
    <property type="entry name" value="HEPN_dom"/>
</dbReference>
<protein>
    <submittedName>
        <fullName evidence="2">Plasmid stabilization system</fullName>
    </submittedName>
</protein>
<dbReference type="SMART" id="SM00748">
    <property type="entry name" value="HEPN"/>
    <property type="match status" value="1"/>
</dbReference>
<evidence type="ECO:0000259" key="1">
    <source>
        <dbReference type="PROSITE" id="PS50910"/>
    </source>
</evidence>
<dbReference type="eggNOG" id="COG1708">
    <property type="taxonomic scope" value="Bacteria"/>
</dbReference>
<dbReference type="Gene3D" id="1.20.120.330">
    <property type="entry name" value="Nucleotidyltransferases domain 2"/>
    <property type="match status" value="1"/>
</dbReference>
<proteinExistence type="predicted"/>
<gene>
    <name evidence="2" type="ORF">BV97_03120</name>
</gene>
<dbReference type="PROSITE" id="PS50910">
    <property type="entry name" value="HEPN"/>
    <property type="match status" value="1"/>
</dbReference>